<reference evidence="11 12" key="1">
    <citation type="submission" date="2021-05" db="EMBL/GenBank/DDBJ databases">
        <title>A Polyphasic approach of four new species of the genus Ohtaekwangia: Ohtaekwangia histidinii sp. nov., Ohtaekwangia cretensis sp. nov., Ohtaekwangia indiensis sp. nov., Ohtaekwangia reichenbachii sp. nov. from diverse environment.</title>
        <authorList>
            <person name="Octaviana S."/>
        </authorList>
    </citation>
    <scope>NUCLEOTIDE SEQUENCE [LARGE SCALE GENOMIC DNA]</scope>
    <source>
        <strain evidence="11 12">PWU37</strain>
    </source>
</reference>
<comment type="caution">
    <text evidence="11">The sequence shown here is derived from an EMBL/GenBank/DDBJ whole genome shotgun (WGS) entry which is preliminary data.</text>
</comment>
<evidence type="ECO:0000256" key="8">
    <source>
        <dbReference type="ARBA" id="ARBA00023235"/>
    </source>
</evidence>
<dbReference type="RefSeq" id="WP_254088886.1">
    <property type="nucleotide sequence ID" value="NZ_JAHESC010000004.1"/>
</dbReference>
<protein>
    <recommendedName>
        <fullName evidence="4 9">N-(5'-phosphoribosyl)anthranilate isomerase</fullName>
        <shortName evidence="9">PRAI</shortName>
        <ecNumber evidence="3 9">5.3.1.24</ecNumber>
    </recommendedName>
</protein>
<evidence type="ECO:0000256" key="7">
    <source>
        <dbReference type="ARBA" id="ARBA00023141"/>
    </source>
</evidence>
<dbReference type="InterPro" id="IPR011060">
    <property type="entry name" value="RibuloseP-bd_barrel"/>
</dbReference>
<dbReference type="Gene3D" id="3.20.20.70">
    <property type="entry name" value="Aldolase class I"/>
    <property type="match status" value="1"/>
</dbReference>
<dbReference type="AlphaFoldDB" id="A0AAP2D5W3"/>
<keyword evidence="7 9" id="KW-0057">Aromatic amino acid biosynthesis</keyword>
<dbReference type="InterPro" id="IPR013785">
    <property type="entry name" value="Aldolase_TIM"/>
</dbReference>
<feature type="domain" description="N-(5'phosphoribosyl) anthranilate isomerase (PRAI)" evidence="10">
    <location>
        <begin position="8"/>
        <end position="204"/>
    </location>
</feature>
<keyword evidence="8 9" id="KW-0413">Isomerase</keyword>
<dbReference type="SUPFAM" id="SSF51366">
    <property type="entry name" value="Ribulose-phoshate binding barrel"/>
    <property type="match status" value="1"/>
</dbReference>
<evidence type="ECO:0000256" key="3">
    <source>
        <dbReference type="ARBA" id="ARBA00012572"/>
    </source>
</evidence>
<dbReference type="GO" id="GO:0004640">
    <property type="term" value="F:phosphoribosylanthranilate isomerase activity"/>
    <property type="evidence" value="ECO:0007669"/>
    <property type="project" value="UniProtKB-UniRule"/>
</dbReference>
<dbReference type="EC" id="5.3.1.24" evidence="3 9"/>
<comment type="pathway">
    <text evidence="2 9">Amino-acid biosynthesis; L-tryptophan biosynthesis; L-tryptophan from chorismate: step 3/5.</text>
</comment>
<evidence type="ECO:0000256" key="1">
    <source>
        <dbReference type="ARBA" id="ARBA00001164"/>
    </source>
</evidence>
<gene>
    <name evidence="9" type="primary">trpF</name>
    <name evidence="11" type="ORF">KK078_03655</name>
</gene>
<proteinExistence type="inferred from homology"/>
<dbReference type="EMBL" id="JAHESC010000004">
    <property type="protein sequence ID" value="MBT1685634.1"/>
    <property type="molecule type" value="Genomic_DNA"/>
</dbReference>
<keyword evidence="6 9" id="KW-0822">Tryptophan biosynthesis</keyword>
<evidence type="ECO:0000259" key="10">
    <source>
        <dbReference type="Pfam" id="PF00697"/>
    </source>
</evidence>
<evidence type="ECO:0000313" key="12">
    <source>
        <dbReference type="Proteomes" id="UP001319180"/>
    </source>
</evidence>
<evidence type="ECO:0000256" key="2">
    <source>
        <dbReference type="ARBA" id="ARBA00004664"/>
    </source>
</evidence>
<dbReference type="Pfam" id="PF00697">
    <property type="entry name" value="PRAI"/>
    <property type="match status" value="1"/>
</dbReference>
<dbReference type="Proteomes" id="UP001319180">
    <property type="component" value="Unassembled WGS sequence"/>
</dbReference>
<sequence length="209" mass="22610">MSPTTQLKVCGMRDADNILQVAALCPAYMGFIFYEKSPRFVGEGFVLPAGFPAEIKKVGVFVNATAETMLATAARVGLNALQLHGHESVEVCRQVRAAGLEVIKVFSVGDDFDFTSTGPYREAADYFLFDTKGKLYGGNAQTFDWSVLRRYDQQVPFFLSGGLTPANVGAALALEGLNLYALDVNSGVETAPGQKDIGLIQELKKNSRL</sequence>
<dbReference type="InterPro" id="IPR001240">
    <property type="entry name" value="PRAI_dom"/>
</dbReference>
<keyword evidence="12" id="KW-1185">Reference proteome</keyword>
<evidence type="ECO:0000256" key="6">
    <source>
        <dbReference type="ARBA" id="ARBA00022822"/>
    </source>
</evidence>
<evidence type="ECO:0000256" key="4">
    <source>
        <dbReference type="ARBA" id="ARBA00022272"/>
    </source>
</evidence>
<dbReference type="PANTHER" id="PTHR42894">
    <property type="entry name" value="N-(5'-PHOSPHORIBOSYL)ANTHRANILATE ISOMERASE"/>
    <property type="match status" value="1"/>
</dbReference>
<organism evidence="11 12">
    <name type="scientific">Dawidia soli</name>
    <dbReference type="NCBI Taxonomy" id="2782352"/>
    <lineage>
        <taxon>Bacteria</taxon>
        <taxon>Pseudomonadati</taxon>
        <taxon>Bacteroidota</taxon>
        <taxon>Cytophagia</taxon>
        <taxon>Cytophagales</taxon>
        <taxon>Chryseotaleaceae</taxon>
        <taxon>Dawidia</taxon>
    </lineage>
</organism>
<accession>A0AAP2D5W3</accession>
<dbReference type="HAMAP" id="MF_00135">
    <property type="entry name" value="PRAI"/>
    <property type="match status" value="1"/>
</dbReference>
<comment type="similarity">
    <text evidence="9">Belongs to the TrpF family.</text>
</comment>
<comment type="catalytic activity">
    <reaction evidence="1 9">
        <text>N-(5-phospho-beta-D-ribosyl)anthranilate = 1-(2-carboxyphenylamino)-1-deoxy-D-ribulose 5-phosphate</text>
        <dbReference type="Rhea" id="RHEA:21540"/>
        <dbReference type="ChEBI" id="CHEBI:18277"/>
        <dbReference type="ChEBI" id="CHEBI:58613"/>
        <dbReference type="EC" id="5.3.1.24"/>
    </reaction>
</comment>
<evidence type="ECO:0000313" key="11">
    <source>
        <dbReference type="EMBL" id="MBT1685634.1"/>
    </source>
</evidence>
<evidence type="ECO:0000256" key="5">
    <source>
        <dbReference type="ARBA" id="ARBA00022605"/>
    </source>
</evidence>
<dbReference type="PANTHER" id="PTHR42894:SF1">
    <property type="entry name" value="N-(5'-PHOSPHORIBOSYL)ANTHRANILATE ISOMERASE"/>
    <property type="match status" value="1"/>
</dbReference>
<dbReference type="InterPro" id="IPR044643">
    <property type="entry name" value="TrpF_fam"/>
</dbReference>
<keyword evidence="5 9" id="KW-0028">Amino-acid biosynthesis</keyword>
<evidence type="ECO:0000256" key="9">
    <source>
        <dbReference type="HAMAP-Rule" id="MF_00135"/>
    </source>
</evidence>
<dbReference type="CDD" id="cd00405">
    <property type="entry name" value="PRAI"/>
    <property type="match status" value="1"/>
</dbReference>
<name>A0AAP2D5W3_9BACT</name>
<dbReference type="GO" id="GO:0000162">
    <property type="term" value="P:L-tryptophan biosynthetic process"/>
    <property type="evidence" value="ECO:0007669"/>
    <property type="project" value="UniProtKB-UniRule"/>
</dbReference>